<evidence type="ECO:0000256" key="1">
    <source>
        <dbReference type="SAM" id="MobiDB-lite"/>
    </source>
</evidence>
<protein>
    <recommendedName>
        <fullName evidence="4">RRM domain-containing protein</fullName>
    </recommendedName>
</protein>
<name>A0ABQ9XHZ8_9EUKA</name>
<evidence type="ECO:0008006" key="4">
    <source>
        <dbReference type="Google" id="ProtNLM"/>
    </source>
</evidence>
<comment type="caution">
    <text evidence="2">The sequence shown here is derived from an EMBL/GenBank/DDBJ whole genome shotgun (WGS) entry which is preliminary data.</text>
</comment>
<gene>
    <name evidence="2" type="ORF">BLNAU_12922</name>
</gene>
<dbReference type="EMBL" id="JARBJD010000108">
    <property type="protein sequence ID" value="KAK2952071.1"/>
    <property type="molecule type" value="Genomic_DNA"/>
</dbReference>
<evidence type="ECO:0000313" key="3">
    <source>
        <dbReference type="Proteomes" id="UP001281761"/>
    </source>
</evidence>
<reference evidence="2 3" key="1">
    <citation type="journal article" date="2022" name="bioRxiv">
        <title>Genomics of Preaxostyla Flagellates Illuminates Evolutionary Transitions and the Path Towards Mitochondrial Loss.</title>
        <authorList>
            <person name="Novak L.V.F."/>
            <person name="Treitli S.C."/>
            <person name="Pyrih J."/>
            <person name="Halakuc P."/>
            <person name="Pipaliya S.V."/>
            <person name="Vacek V."/>
            <person name="Brzon O."/>
            <person name="Soukal P."/>
            <person name="Eme L."/>
            <person name="Dacks J.B."/>
            <person name="Karnkowska A."/>
            <person name="Elias M."/>
            <person name="Hampl V."/>
        </authorList>
    </citation>
    <scope>NUCLEOTIDE SEQUENCE [LARGE SCALE GENOMIC DNA]</scope>
    <source>
        <strain evidence="2">NAU3</strain>
        <tissue evidence="2">Gut</tissue>
    </source>
</reference>
<accession>A0ABQ9XHZ8</accession>
<dbReference type="Proteomes" id="UP001281761">
    <property type="component" value="Unassembled WGS sequence"/>
</dbReference>
<feature type="region of interest" description="Disordered" evidence="1">
    <location>
        <begin position="28"/>
        <end position="64"/>
    </location>
</feature>
<evidence type="ECO:0000313" key="2">
    <source>
        <dbReference type="EMBL" id="KAK2952071.1"/>
    </source>
</evidence>
<sequence length="170" mass="19247">MSDHDNTLNPPRLTTMTITVPSIVNVISPPPLEVEEPKPEPSVAGEKTTKRSFPPRPRKPNPIGDILRRFNHISQFIQFITSEEYSHFGPQTIALTPNPKRAYVRHKLHKYGPVMTVKEFQETPTVIVIAFQTRAAADRAIGGETGREWKGVPISLRRGDEFLPPRYSRN</sequence>
<organism evidence="2 3">
    <name type="scientific">Blattamonas nauphoetae</name>
    <dbReference type="NCBI Taxonomy" id="2049346"/>
    <lineage>
        <taxon>Eukaryota</taxon>
        <taxon>Metamonada</taxon>
        <taxon>Preaxostyla</taxon>
        <taxon>Oxymonadida</taxon>
        <taxon>Blattamonas</taxon>
    </lineage>
</organism>
<proteinExistence type="predicted"/>
<keyword evidence="3" id="KW-1185">Reference proteome</keyword>